<reference evidence="5" key="2">
    <citation type="journal article" date="2023" name="IMA Fungus">
        <title>Comparative genomic study of the Penicillium genus elucidates a diverse pangenome and 15 lateral gene transfer events.</title>
        <authorList>
            <person name="Petersen C."/>
            <person name="Sorensen T."/>
            <person name="Nielsen M.R."/>
            <person name="Sondergaard T.E."/>
            <person name="Sorensen J.L."/>
            <person name="Fitzpatrick D.A."/>
            <person name="Frisvad J.C."/>
            <person name="Nielsen K.L."/>
        </authorList>
    </citation>
    <scope>NUCLEOTIDE SEQUENCE</scope>
    <source>
        <strain evidence="5">IBT 34128</strain>
    </source>
</reference>
<dbReference type="OrthoDB" id="5135119at2759"/>
<evidence type="ECO:0000313" key="6">
    <source>
        <dbReference type="Proteomes" id="UP001141434"/>
    </source>
</evidence>
<feature type="signal peptide" evidence="4">
    <location>
        <begin position="1"/>
        <end position="19"/>
    </location>
</feature>
<dbReference type="PANTHER" id="PTHR31956:SF23">
    <property type="entry name" value="PHOSPHATASE, PUTATIVE (AFU_ORTHOLOGUE AFUA_4G03660)-RELATED"/>
    <property type="match status" value="1"/>
</dbReference>
<dbReference type="EMBL" id="JAPMSZ010000005">
    <property type="protein sequence ID" value="KAJ5101387.1"/>
    <property type="molecule type" value="Genomic_DNA"/>
</dbReference>
<dbReference type="PANTHER" id="PTHR31956">
    <property type="entry name" value="NON-SPECIFIC PHOSPHOLIPASE C4-RELATED"/>
    <property type="match status" value="1"/>
</dbReference>
<dbReference type="Proteomes" id="UP001141434">
    <property type="component" value="Unassembled WGS sequence"/>
</dbReference>
<dbReference type="Gene3D" id="3.40.720.10">
    <property type="entry name" value="Alkaline Phosphatase, subunit A"/>
    <property type="match status" value="1"/>
</dbReference>
<proteinExistence type="predicted"/>
<dbReference type="AlphaFoldDB" id="A0A9W9KDU2"/>
<evidence type="ECO:0000256" key="4">
    <source>
        <dbReference type="SAM" id="SignalP"/>
    </source>
</evidence>
<dbReference type="GO" id="GO:0009395">
    <property type="term" value="P:phospholipid catabolic process"/>
    <property type="evidence" value="ECO:0007669"/>
    <property type="project" value="TreeGrafter"/>
</dbReference>
<dbReference type="Pfam" id="PF04185">
    <property type="entry name" value="Phosphoesterase"/>
    <property type="match status" value="1"/>
</dbReference>
<keyword evidence="4" id="KW-0732">Signal</keyword>
<dbReference type="InterPro" id="IPR017850">
    <property type="entry name" value="Alkaline_phosphatase_core_sf"/>
</dbReference>
<protein>
    <recommendedName>
        <fullName evidence="2">acid phosphatase</fullName>
        <ecNumber evidence="2">3.1.3.2</ecNumber>
    </recommendedName>
</protein>
<evidence type="ECO:0000256" key="1">
    <source>
        <dbReference type="ARBA" id="ARBA00000032"/>
    </source>
</evidence>
<keyword evidence="6" id="KW-1185">Reference proteome</keyword>
<dbReference type="FunFam" id="3.40.720.10:FF:000043">
    <property type="entry name" value="Acid phosphatase PHOa"/>
    <property type="match status" value="1"/>
</dbReference>
<comment type="caution">
    <text evidence="5">The sequence shown here is derived from an EMBL/GenBank/DDBJ whole genome shotgun (WGS) entry which is preliminary data.</text>
</comment>
<dbReference type="RefSeq" id="XP_056512218.1">
    <property type="nucleotide sequence ID" value="XM_056654191.1"/>
</dbReference>
<organism evidence="5 6">
    <name type="scientific">Penicillium alfredii</name>
    <dbReference type="NCBI Taxonomy" id="1506179"/>
    <lineage>
        <taxon>Eukaryota</taxon>
        <taxon>Fungi</taxon>
        <taxon>Dikarya</taxon>
        <taxon>Ascomycota</taxon>
        <taxon>Pezizomycotina</taxon>
        <taxon>Eurotiomycetes</taxon>
        <taxon>Eurotiomycetidae</taxon>
        <taxon>Eurotiales</taxon>
        <taxon>Aspergillaceae</taxon>
        <taxon>Penicillium</taxon>
    </lineage>
</organism>
<evidence type="ECO:0000256" key="2">
    <source>
        <dbReference type="ARBA" id="ARBA00012646"/>
    </source>
</evidence>
<dbReference type="GeneID" id="81393359"/>
<comment type="catalytic activity">
    <reaction evidence="1">
        <text>a phosphate monoester + H2O = an alcohol + phosphate</text>
        <dbReference type="Rhea" id="RHEA:15017"/>
        <dbReference type="ChEBI" id="CHEBI:15377"/>
        <dbReference type="ChEBI" id="CHEBI:30879"/>
        <dbReference type="ChEBI" id="CHEBI:43474"/>
        <dbReference type="ChEBI" id="CHEBI:67140"/>
        <dbReference type="EC" id="3.1.3.2"/>
    </reaction>
</comment>
<dbReference type="GO" id="GO:0003993">
    <property type="term" value="F:acid phosphatase activity"/>
    <property type="evidence" value="ECO:0007669"/>
    <property type="project" value="UniProtKB-EC"/>
</dbReference>
<keyword evidence="3" id="KW-0378">Hydrolase</keyword>
<dbReference type="InterPro" id="IPR007312">
    <property type="entry name" value="Phosphoesterase"/>
</dbReference>
<feature type="chain" id="PRO_5040791618" description="acid phosphatase" evidence="4">
    <location>
        <begin position="20"/>
        <end position="414"/>
    </location>
</feature>
<accession>A0A9W9KDU2</accession>
<evidence type="ECO:0000313" key="5">
    <source>
        <dbReference type="EMBL" id="KAJ5101387.1"/>
    </source>
</evidence>
<name>A0A9W9KDU2_9EURO</name>
<sequence length="414" mass="46243">MLSMQSLLSLIGGLSLVGAATITKQPSQAEIDAARAKVQPFSPVSNVKGLAFDRFVDIWLENTDYATASKNPSLSKLASEGILLTNYWALTHPSQPNYCASAGGDNFGMDNDNFQQIPSNVSTIADLFDTKHIAWGEYQEDMPYAGYQGMRYPLSGPNQYVRKHNPLVMFDSVTESEVRPRQIKNFTSFHDDLAHHKLPQHMFITPNMTNDAHDSDITVAGNWVDRFLLPLLKDRYFSNNTLVLLTFDENDTYDEPNRLYSILVGGAIPDHLKGTKDNTFYTHYSIIASLSANWGLPSLGRWDCGANLLKLVADKTGYVNWDVDTSNVFLNQTYPGPLSAGTYSKYSPKWAIPTTNERCSAGHGIVDVVKKTYKDQKPTYNYTSPVPYDTASKTNLGIKYSRTKDGKKESRITR</sequence>
<reference evidence="5" key="1">
    <citation type="submission" date="2022-11" db="EMBL/GenBank/DDBJ databases">
        <authorList>
            <person name="Petersen C."/>
        </authorList>
    </citation>
    <scope>NUCLEOTIDE SEQUENCE</scope>
    <source>
        <strain evidence="5">IBT 34128</strain>
    </source>
</reference>
<gene>
    <name evidence="5" type="ORF">NUU61_003609</name>
</gene>
<evidence type="ECO:0000256" key="3">
    <source>
        <dbReference type="ARBA" id="ARBA00022801"/>
    </source>
</evidence>
<dbReference type="EC" id="3.1.3.2" evidence="2"/>
<dbReference type="SUPFAM" id="SSF53649">
    <property type="entry name" value="Alkaline phosphatase-like"/>
    <property type="match status" value="1"/>
</dbReference>